<feature type="transmembrane region" description="Helical" evidence="7">
    <location>
        <begin position="236"/>
        <end position="264"/>
    </location>
</feature>
<feature type="transmembrane region" description="Helical" evidence="7">
    <location>
        <begin position="147"/>
        <end position="167"/>
    </location>
</feature>
<feature type="domain" description="Major facilitator superfamily (MFS) profile" evidence="9">
    <location>
        <begin position="15"/>
        <end position="457"/>
    </location>
</feature>
<keyword evidence="12" id="KW-1185">Reference proteome</keyword>
<evidence type="ECO:0000256" key="8">
    <source>
        <dbReference type="SAM" id="SignalP"/>
    </source>
</evidence>
<dbReference type="OrthoDB" id="78209at2759"/>
<reference evidence="10" key="2">
    <citation type="submission" date="2019-06" db="EMBL/GenBank/DDBJ databases">
        <title>Genomics analysis of Aphanomyces spp. identifies a new class of oomycete effector associated with host adaptation.</title>
        <authorList>
            <person name="Gaulin E."/>
        </authorList>
    </citation>
    <scope>NUCLEOTIDE SEQUENCE</scope>
    <source>
        <strain evidence="10">CBS 578.67</strain>
    </source>
</reference>
<evidence type="ECO:0000256" key="4">
    <source>
        <dbReference type="ARBA" id="ARBA00022989"/>
    </source>
</evidence>
<dbReference type="InterPro" id="IPR036259">
    <property type="entry name" value="MFS_trans_sf"/>
</dbReference>
<dbReference type="EMBL" id="VJMH01000128">
    <property type="protein sequence ID" value="KAF0718722.1"/>
    <property type="molecule type" value="Genomic_DNA"/>
</dbReference>
<feature type="transmembrane region" description="Helical" evidence="7">
    <location>
        <begin position="54"/>
        <end position="78"/>
    </location>
</feature>
<dbReference type="InterPro" id="IPR044770">
    <property type="entry name" value="MFS_spinster-like"/>
</dbReference>
<comment type="subcellular location">
    <subcellularLocation>
        <location evidence="1">Membrane</location>
        <topology evidence="1">Multi-pass membrane protein</topology>
    </subcellularLocation>
</comment>
<feature type="signal peptide" evidence="8">
    <location>
        <begin position="1"/>
        <end position="27"/>
    </location>
</feature>
<feature type="transmembrane region" description="Helical" evidence="7">
    <location>
        <begin position="342"/>
        <end position="365"/>
    </location>
</feature>
<evidence type="ECO:0000256" key="3">
    <source>
        <dbReference type="ARBA" id="ARBA00022692"/>
    </source>
</evidence>
<dbReference type="InterPro" id="IPR020846">
    <property type="entry name" value="MFS_dom"/>
</dbReference>
<evidence type="ECO:0000256" key="1">
    <source>
        <dbReference type="ARBA" id="ARBA00004141"/>
    </source>
</evidence>
<dbReference type="Proteomes" id="UP000332933">
    <property type="component" value="Unassembled WGS sequence"/>
</dbReference>
<feature type="transmembrane region" description="Helical" evidence="7">
    <location>
        <begin position="276"/>
        <end position="297"/>
    </location>
</feature>
<feature type="transmembrane region" description="Helical" evidence="7">
    <location>
        <begin position="377"/>
        <end position="396"/>
    </location>
</feature>
<comment type="similarity">
    <text evidence="6">Belongs to the major facilitator superfamily. Spinster (TC 2.A.1.49) family.</text>
</comment>
<proteinExistence type="inferred from homology"/>
<dbReference type="PROSITE" id="PS50850">
    <property type="entry name" value="MFS"/>
    <property type="match status" value="1"/>
</dbReference>
<evidence type="ECO:0000259" key="9">
    <source>
        <dbReference type="PROSITE" id="PS50850"/>
    </source>
</evidence>
<keyword evidence="4 7" id="KW-1133">Transmembrane helix</keyword>
<accession>A0A485K6G9</accession>
<feature type="chain" id="PRO_5033436636" evidence="8">
    <location>
        <begin position="28"/>
        <end position="462"/>
    </location>
</feature>
<dbReference type="GO" id="GO:0016020">
    <property type="term" value="C:membrane"/>
    <property type="evidence" value="ECO:0007669"/>
    <property type="project" value="UniProtKB-SubCell"/>
</dbReference>
<keyword evidence="5 7" id="KW-0472">Membrane</keyword>
<evidence type="ECO:0000313" key="11">
    <source>
        <dbReference type="EMBL" id="VFT78740.1"/>
    </source>
</evidence>
<dbReference type="SUPFAM" id="SSF103473">
    <property type="entry name" value="MFS general substrate transporter"/>
    <property type="match status" value="1"/>
</dbReference>
<evidence type="ECO:0000256" key="7">
    <source>
        <dbReference type="SAM" id="Phobius"/>
    </source>
</evidence>
<reference evidence="11 12" key="1">
    <citation type="submission" date="2019-03" db="EMBL/GenBank/DDBJ databases">
        <authorList>
            <person name="Gaulin E."/>
            <person name="Dumas B."/>
        </authorList>
    </citation>
    <scope>NUCLEOTIDE SEQUENCE [LARGE SCALE GENOMIC DNA]</scope>
    <source>
        <strain evidence="11">CBS 568.67</strain>
    </source>
</reference>
<dbReference type="PANTHER" id="PTHR23505:SF79">
    <property type="entry name" value="PROTEIN SPINSTER"/>
    <property type="match status" value="1"/>
</dbReference>
<dbReference type="EMBL" id="CAADRA010000128">
    <property type="protein sequence ID" value="VFT78740.1"/>
    <property type="molecule type" value="Genomic_DNA"/>
</dbReference>
<dbReference type="Gene3D" id="1.20.1250.20">
    <property type="entry name" value="MFS general substrate transporter like domains"/>
    <property type="match status" value="1"/>
</dbReference>
<protein>
    <submittedName>
        <fullName evidence="11">Aste57867_1524 protein</fullName>
    </submittedName>
</protein>
<feature type="transmembrane region" description="Helical" evidence="7">
    <location>
        <begin position="429"/>
        <end position="453"/>
    </location>
</feature>
<feature type="transmembrane region" description="Helical" evidence="7">
    <location>
        <begin position="179"/>
        <end position="199"/>
    </location>
</feature>
<dbReference type="PANTHER" id="PTHR23505">
    <property type="entry name" value="SPINSTER"/>
    <property type="match status" value="1"/>
</dbReference>
<gene>
    <name evidence="11" type="primary">Aste57867_1524</name>
    <name evidence="10" type="ORF">As57867_001523</name>
    <name evidence="11" type="ORF">ASTE57867_1524</name>
</gene>
<feature type="transmembrane region" description="Helical" evidence="7">
    <location>
        <begin position="318"/>
        <end position="336"/>
    </location>
</feature>
<dbReference type="GO" id="GO:0022857">
    <property type="term" value="F:transmembrane transporter activity"/>
    <property type="evidence" value="ECO:0007669"/>
    <property type="project" value="InterPro"/>
</dbReference>
<organism evidence="11 12">
    <name type="scientific">Aphanomyces stellatus</name>
    <dbReference type="NCBI Taxonomy" id="120398"/>
    <lineage>
        <taxon>Eukaryota</taxon>
        <taxon>Sar</taxon>
        <taxon>Stramenopiles</taxon>
        <taxon>Oomycota</taxon>
        <taxon>Saprolegniomycetes</taxon>
        <taxon>Saprolegniales</taxon>
        <taxon>Verrucalvaceae</taxon>
        <taxon>Aphanomyces</taxon>
    </lineage>
</organism>
<dbReference type="InterPro" id="IPR011701">
    <property type="entry name" value="MFS"/>
</dbReference>
<evidence type="ECO:0000256" key="5">
    <source>
        <dbReference type="ARBA" id="ARBA00023136"/>
    </source>
</evidence>
<dbReference type="AlphaFoldDB" id="A0A485K6G9"/>
<keyword evidence="2" id="KW-0813">Transport</keyword>
<evidence type="ECO:0000256" key="6">
    <source>
        <dbReference type="ARBA" id="ARBA00024338"/>
    </source>
</evidence>
<evidence type="ECO:0000313" key="12">
    <source>
        <dbReference type="Proteomes" id="UP000332933"/>
    </source>
</evidence>
<evidence type="ECO:0000313" key="10">
    <source>
        <dbReference type="EMBL" id="KAF0718722.1"/>
    </source>
</evidence>
<dbReference type="Pfam" id="PF07690">
    <property type="entry name" value="MFS_1"/>
    <property type="match status" value="1"/>
</dbReference>
<keyword evidence="3 7" id="KW-0812">Transmembrane</keyword>
<keyword evidence="8" id="KW-0732">Signal</keyword>
<feature type="transmembrane region" description="Helical" evidence="7">
    <location>
        <begin position="85"/>
        <end position="107"/>
    </location>
</feature>
<sequence>MDVHTKSPPHAPMWIFVLLCFLSFLNSFDRGIIPGAPTQFQYFLQTSKNTTDTGALFGLLSSSFVTSFSICIPLFGYLSMTMRPFHLIAIGLGVWCVAVFLCSVAKHANSFELLFLGRLLSGAGEASFQCIAPPFIDDQAPDAIKTLVLGVYYVSAMIGGTMGGIAASSGPELGFGWDALYAIEGVLMLPLLAVCVCGIPSRLNEIAGATSDDVVDHPTATPSFLGEVWHVCSNTVFVLLAIGSAAAAFSGAGVSTFAILLLLGLGVFRDETDANVVLGAQSIVTALIGTLVGGIVLDAAGRGATGPSMRQYVALRQLVIGLPICIATMLAQIYVIPSRMWFLVWNGISAVISASISPVLMTALFHSVEPSRRALTTGVYTLVLHIFGDVPAPIIMGSIKDTWAPHCDSIVVGDAVVLNPRCAEDKDGLIQAMVFPMLWMIWAVVSFAAALHVSSRQIKAAS</sequence>
<evidence type="ECO:0000256" key="2">
    <source>
        <dbReference type="ARBA" id="ARBA00022448"/>
    </source>
</evidence>
<name>A0A485K6G9_9STRA</name>